<dbReference type="EMBL" id="QNUK01000053">
    <property type="protein sequence ID" value="KAF5904672.1"/>
    <property type="molecule type" value="Genomic_DNA"/>
</dbReference>
<feature type="compositionally biased region" description="Basic and acidic residues" evidence="1">
    <location>
        <begin position="106"/>
        <end position="123"/>
    </location>
</feature>
<feature type="region of interest" description="Disordered" evidence="1">
    <location>
        <begin position="46"/>
        <end position="123"/>
    </location>
</feature>
<protein>
    <submittedName>
        <fullName evidence="2">Uncharacterized protein</fullName>
    </submittedName>
</protein>
<comment type="caution">
    <text evidence="2">The sequence shown here is derived from an EMBL/GenBank/DDBJ whole genome shotgun (WGS) entry which is preliminary data.</text>
</comment>
<proteinExistence type="predicted"/>
<evidence type="ECO:0000256" key="1">
    <source>
        <dbReference type="SAM" id="MobiDB-lite"/>
    </source>
</evidence>
<name>A0A8J4USK0_CLAMG</name>
<organism evidence="2 3">
    <name type="scientific">Clarias magur</name>
    <name type="common">Asian catfish</name>
    <name type="synonym">Macropteronotus magur</name>
    <dbReference type="NCBI Taxonomy" id="1594786"/>
    <lineage>
        <taxon>Eukaryota</taxon>
        <taxon>Metazoa</taxon>
        <taxon>Chordata</taxon>
        <taxon>Craniata</taxon>
        <taxon>Vertebrata</taxon>
        <taxon>Euteleostomi</taxon>
        <taxon>Actinopterygii</taxon>
        <taxon>Neopterygii</taxon>
        <taxon>Teleostei</taxon>
        <taxon>Ostariophysi</taxon>
        <taxon>Siluriformes</taxon>
        <taxon>Clariidae</taxon>
        <taxon>Clarias</taxon>
    </lineage>
</organism>
<dbReference type="Proteomes" id="UP000727407">
    <property type="component" value="Unassembled WGS sequence"/>
</dbReference>
<keyword evidence="3" id="KW-1185">Reference proteome</keyword>
<evidence type="ECO:0000313" key="3">
    <source>
        <dbReference type="Proteomes" id="UP000727407"/>
    </source>
</evidence>
<feature type="compositionally biased region" description="Polar residues" evidence="1">
    <location>
        <begin position="54"/>
        <end position="64"/>
    </location>
</feature>
<feature type="compositionally biased region" description="Basic and acidic residues" evidence="1">
    <location>
        <begin position="65"/>
        <end position="81"/>
    </location>
</feature>
<sequence>MNTTGGKADPLPDSNLNLATMWFNFLDILINFEECLPRQIDLVNVNKKDAKNPAATTPLSQMKSGRQEADRKSSLQKEQLLRRVGQMKGDEQYRSGSRGRMAGGVREAELLENKNEPGGHQDL</sequence>
<dbReference type="AlphaFoldDB" id="A0A8J4USK0"/>
<reference evidence="2" key="1">
    <citation type="submission" date="2020-07" db="EMBL/GenBank/DDBJ databases">
        <title>Clarias magur genome sequencing, assembly and annotation.</title>
        <authorList>
            <person name="Kushwaha B."/>
            <person name="Kumar R."/>
            <person name="Das P."/>
            <person name="Joshi C.G."/>
            <person name="Kumar D."/>
            <person name="Nagpure N.S."/>
            <person name="Pandey M."/>
            <person name="Agarwal S."/>
            <person name="Srivastava S."/>
            <person name="Singh M."/>
            <person name="Sahoo L."/>
            <person name="Jayasankar P."/>
            <person name="Meher P.K."/>
            <person name="Koringa P.G."/>
            <person name="Iquebal M.A."/>
            <person name="Das S.P."/>
            <person name="Bit A."/>
            <person name="Patnaik S."/>
            <person name="Patel N."/>
            <person name="Shah T.M."/>
            <person name="Hinsu A."/>
            <person name="Jena J.K."/>
        </authorList>
    </citation>
    <scope>NUCLEOTIDE SEQUENCE</scope>
    <source>
        <strain evidence="2">CIFAMagur01</strain>
        <tissue evidence="2">Testis</tissue>
    </source>
</reference>
<evidence type="ECO:0000313" key="2">
    <source>
        <dbReference type="EMBL" id="KAF5904672.1"/>
    </source>
</evidence>
<dbReference type="OrthoDB" id="10429916at2759"/>
<gene>
    <name evidence="2" type="ORF">DAT39_005553</name>
</gene>
<accession>A0A8J4USK0</accession>